<dbReference type="Pfam" id="PF13432">
    <property type="entry name" value="TPR_16"/>
    <property type="match status" value="1"/>
</dbReference>
<evidence type="ECO:0000313" key="4">
    <source>
        <dbReference type="Proteomes" id="UP000739538"/>
    </source>
</evidence>
<dbReference type="SMART" id="SM00028">
    <property type="entry name" value="TPR"/>
    <property type="match status" value="2"/>
</dbReference>
<dbReference type="AlphaFoldDB" id="A0A956NK63"/>
<dbReference type="InterPro" id="IPR050498">
    <property type="entry name" value="Ycf3"/>
</dbReference>
<organism evidence="3 4">
    <name type="scientific">Eiseniibacteriota bacterium</name>
    <dbReference type="NCBI Taxonomy" id="2212470"/>
    <lineage>
        <taxon>Bacteria</taxon>
        <taxon>Candidatus Eiseniibacteriota</taxon>
    </lineage>
</organism>
<comment type="caution">
    <text evidence="3">The sequence shown here is derived from an EMBL/GenBank/DDBJ whole genome shotgun (WGS) entry which is preliminary data.</text>
</comment>
<dbReference type="InterPro" id="IPR011990">
    <property type="entry name" value="TPR-like_helical_dom_sf"/>
</dbReference>
<dbReference type="InterPro" id="IPR019734">
    <property type="entry name" value="TPR_rpt"/>
</dbReference>
<evidence type="ECO:0000313" key="3">
    <source>
        <dbReference type="EMBL" id="MCA9758625.1"/>
    </source>
</evidence>
<dbReference type="PANTHER" id="PTHR44858:SF1">
    <property type="entry name" value="UDP-N-ACETYLGLUCOSAMINE--PEPTIDE N-ACETYLGLUCOSAMINYLTRANSFERASE SPINDLY-RELATED"/>
    <property type="match status" value="1"/>
</dbReference>
<keyword evidence="1" id="KW-0677">Repeat</keyword>
<dbReference type="PANTHER" id="PTHR44858">
    <property type="entry name" value="TETRATRICOPEPTIDE REPEAT PROTEIN 6"/>
    <property type="match status" value="1"/>
</dbReference>
<dbReference type="SUPFAM" id="SSF48452">
    <property type="entry name" value="TPR-like"/>
    <property type="match status" value="1"/>
</dbReference>
<protein>
    <submittedName>
        <fullName evidence="3">Tetratricopeptide repeat protein</fullName>
    </submittedName>
</protein>
<sequence>MQPRRSFLGTIAIAIAVLGTLLVLLSYRVPSSFAHGTTETRLHRLSDWSSHDPYDPRPHLERAALFLETGRLDSAAVEVEWAEALHPRSAAAARVRAKIRATRGDTPGALRELDELLGRDPSDASAQRLRGELWLALGDTAAAVQDLSLALEQDPAPSPDDFLTLSALLPPEEALRVLDEGRTRLGTSIGLELRGIELSRQLEQWDDALRRVASLEHFYAKTEPLLELRAEILLAAGDFTEAAAVAIDLAERLDRQAGNGLSTPDDRARRTRATEILEACARAPGTGVDTPRSQP</sequence>
<dbReference type="EMBL" id="JAGQHS010000193">
    <property type="protein sequence ID" value="MCA9758625.1"/>
    <property type="molecule type" value="Genomic_DNA"/>
</dbReference>
<accession>A0A956NK63</accession>
<evidence type="ECO:0000256" key="2">
    <source>
        <dbReference type="ARBA" id="ARBA00022803"/>
    </source>
</evidence>
<gene>
    <name evidence="3" type="ORF">KDA27_22705</name>
</gene>
<dbReference type="PROSITE" id="PS51318">
    <property type="entry name" value="TAT"/>
    <property type="match status" value="1"/>
</dbReference>
<keyword evidence="2" id="KW-0802">TPR repeat</keyword>
<dbReference type="Proteomes" id="UP000739538">
    <property type="component" value="Unassembled WGS sequence"/>
</dbReference>
<evidence type="ECO:0000256" key="1">
    <source>
        <dbReference type="ARBA" id="ARBA00022737"/>
    </source>
</evidence>
<dbReference type="Gene3D" id="1.25.40.10">
    <property type="entry name" value="Tetratricopeptide repeat domain"/>
    <property type="match status" value="1"/>
</dbReference>
<name>A0A956NK63_UNCEI</name>
<reference evidence="3" key="1">
    <citation type="submission" date="2020-04" db="EMBL/GenBank/DDBJ databases">
        <authorList>
            <person name="Zhang T."/>
        </authorList>
    </citation>
    <scope>NUCLEOTIDE SEQUENCE</scope>
    <source>
        <strain evidence="3">HKST-UBA02</strain>
    </source>
</reference>
<dbReference type="InterPro" id="IPR006311">
    <property type="entry name" value="TAT_signal"/>
</dbReference>
<proteinExistence type="predicted"/>
<reference evidence="3" key="2">
    <citation type="journal article" date="2021" name="Microbiome">
        <title>Successional dynamics and alternative stable states in a saline activated sludge microbial community over 9 years.</title>
        <authorList>
            <person name="Wang Y."/>
            <person name="Ye J."/>
            <person name="Ju F."/>
            <person name="Liu L."/>
            <person name="Boyd J.A."/>
            <person name="Deng Y."/>
            <person name="Parks D.H."/>
            <person name="Jiang X."/>
            <person name="Yin X."/>
            <person name="Woodcroft B.J."/>
            <person name="Tyson G.W."/>
            <person name="Hugenholtz P."/>
            <person name="Polz M.F."/>
            <person name="Zhang T."/>
        </authorList>
    </citation>
    <scope>NUCLEOTIDE SEQUENCE</scope>
    <source>
        <strain evidence="3">HKST-UBA02</strain>
    </source>
</reference>